<dbReference type="EMBL" id="BMJT01000003">
    <property type="protein sequence ID" value="GGG17687.1"/>
    <property type="molecule type" value="Genomic_DNA"/>
</dbReference>
<name>A0A917LFB7_9BACI</name>
<evidence type="ECO:0000313" key="2">
    <source>
        <dbReference type="EMBL" id="GGG17687.1"/>
    </source>
</evidence>
<feature type="transmembrane region" description="Helical" evidence="1">
    <location>
        <begin position="108"/>
        <end position="125"/>
    </location>
</feature>
<keyword evidence="3" id="KW-1185">Reference proteome</keyword>
<dbReference type="AlphaFoldDB" id="A0A917LFB7"/>
<comment type="caution">
    <text evidence="2">The sequence shown here is derived from an EMBL/GenBank/DDBJ whole genome shotgun (WGS) entry which is preliminary data.</text>
</comment>
<keyword evidence="1" id="KW-1133">Transmembrane helix</keyword>
<reference evidence="2" key="2">
    <citation type="submission" date="2020-09" db="EMBL/GenBank/DDBJ databases">
        <authorList>
            <person name="Sun Q."/>
            <person name="Zhou Y."/>
        </authorList>
    </citation>
    <scope>NUCLEOTIDE SEQUENCE</scope>
    <source>
        <strain evidence="2">CGMCC 1.15760</strain>
    </source>
</reference>
<feature type="transmembrane region" description="Helical" evidence="1">
    <location>
        <begin position="39"/>
        <end position="72"/>
    </location>
</feature>
<gene>
    <name evidence="2" type="ORF">GCM10007425_10120</name>
</gene>
<dbReference type="Proteomes" id="UP000616608">
    <property type="component" value="Unassembled WGS sequence"/>
</dbReference>
<feature type="transmembrane region" description="Helical" evidence="1">
    <location>
        <begin position="7"/>
        <end position="27"/>
    </location>
</feature>
<evidence type="ECO:0000256" key="1">
    <source>
        <dbReference type="SAM" id="Phobius"/>
    </source>
</evidence>
<accession>A0A917LFB7</accession>
<organism evidence="2 3">
    <name type="scientific">Lysinibacillus alkalisoli</name>
    <dbReference type="NCBI Taxonomy" id="1911548"/>
    <lineage>
        <taxon>Bacteria</taxon>
        <taxon>Bacillati</taxon>
        <taxon>Bacillota</taxon>
        <taxon>Bacilli</taxon>
        <taxon>Bacillales</taxon>
        <taxon>Bacillaceae</taxon>
        <taxon>Lysinibacillus</taxon>
    </lineage>
</organism>
<protein>
    <submittedName>
        <fullName evidence="2">Uncharacterized protein</fullName>
    </submittedName>
</protein>
<proteinExistence type="predicted"/>
<reference evidence="2" key="1">
    <citation type="journal article" date="2014" name="Int. J. Syst. Evol. Microbiol.">
        <title>Complete genome sequence of Corynebacterium casei LMG S-19264T (=DSM 44701T), isolated from a smear-ripened cheese.</title>
        <authorList>
            <consortium name="US DOE Joint Genome Institute (JGI-PGF)"/>
            <person name="Walter F."/>
            <person name="Albersmeier A."/>
            <person name="Kalinowski J."/>
            <person name="Ruckert C."/>
        </authorList>
    </citation>
    <scope>NUCLEOTIDE SEQUENCE</scope>
    <source>
        <strain evidence="2">CGMCC 1.15760</strain>
    </source>
</reference>
<keyword evidence="1" id="KW-0812">Transmembrane</keyword>
<keyword evidence="1" id="KW-0472">Membrane</keyword>
<dbReference type="RefSeq" id="WP_188613942.1">
    <property type="nucleotide sequence ID" value="NZ_BMJT01000003.1"/>
</dbReference>
<evidence type="ECO:0000313" key="3">
    <source>
        <dbReference type="Proteomes" id="UP000616608"/>
    </source>
</evidence>
<feature type="transmembrane region" description="Helical" evidence="1">
    <location>
        <begin position="84"/>
        <end position="102"/>
    </location>
</feature>
<sequence>MMRYYIGIVLTQLIVSPWITTLLFSLYMVYEFIKIKRKVFAYVMLGMLVLTSLLTTQIYVIIIVAMALFVVIRDIEQVRKSFMIVNIALAIALLLAFMGWHFVYVEKVVLLSVYFVLFFYTSPVAK</sequence>